<accession>A0A9D4J2R2</accession>
<organism evidence="1 2">
    <name type="scientific">Dreissena polymorpha</name>
    <name type="common">Zebra mussel</name>
    <name type="synonym">Mytilus polymorpha</name>
    <dbReference type="NCBI Taxonomy" id="45954"/>
    <lineage>
        <taxon>Eukaryota</taxon>
        <taxon>Metazoa</taxon>
        <taxon>Spiralia</taxon>
        <taxon>Lophotrochozoa</taxon>
        <taxon>Mollusca</taxon>
        <taxon>Bivalvia</taxon>
        <taxon>Autobranchia</taxon>
        <taxon>Heteroconchia</taxon>
        <taxon>Euheterodonta</taxon>
        <taxon>Imparidentia</taxon>
        <taxon>Neoheterodontei</taxon>
        <taxon>Myida</taxon>
        <taxon>Dreissenoidea</taxon>
        <taxon>Dreissenidae</taxon>
        <taxon>Dreissena</taxon>
    </lineage>
</organism>
<name>A0A9D4J2R2_DREPO</name>
<dbReference type="Proteomes" id="UP000828390">
    <property type="component" value="Unassembled WGS sequence"/>
</dbReference>
<sequence length="95" mass="10923">MPEIPVGARLFHFSNRWLQITSDAWVHSLVTKGLTFQFEKRPPLSRVPIELVSQHPHIPESILGLLEKQAVERVQDPYSPGFYSRLFLVQKKNGS</sequence>
<evidence type="ECO:0000313" key="1">
    <source>
        <dbReference type="EMBL" id="KAH3793653.1"/>
    </source>
</evidence>
<dbReference type="AlphaFoldDB" id="A0A9D4J2R2"/>
<gene>
    <name evidence="1" type="ORF">DPMN_147169</name>
</gene>
<evidence type="ECO:0000313" key="2">
    <source>
        <dbReference type="Proteomes" id="UP000828390"/>
    </source>
</evidence>
<dbReference type="EMBL" id="JAIWYP010000007">
    <property type="protein sequence ID" value="KAH3793653.1"/>
    <property type="molecule type" value="Genomic_DNA"/>
</dbReference>
<comment type="caution">
    <text evidence="1">The sequence shown here is derived from an EMBL/GenBank/DDBJ whole genome shotgun (WGS) entry which is preliminary data.</text>
</comment>
<proteinExistence type="predicted"/>
<reference evidence="1" key="2">
    <citation type="submission" date="2020-11" db="EMBL/GenBank/DDBJ databases">
        <authorList>
            <person name="McCartney M.A."/>
            <person name="Auch B."/>
            <person name="Kono T."/>
            <person name="Mallez S."/>
            <person name="Becker A."/>
            <person name="Gohl D.M."/>
            <person name="Silverstein K.A.T."/>
            <person name="Koren S."/>
            <person name="Bechman K.B."/>
            <person name="Herman A."/>
            <person name="Abrahante J.E."/>
            <person name="Garbe J."/>
        </authorList>
    </citation>
    <scope>NUCLEOTIDE SEQUENCE</scope>
    <source>
        <strain evidence="1">Duluth1</strain>
        <tissue evidence="1">Whole animal</tissue>
    </source>
</reference>
<protein>
    <submittedName>
        <fullName evidence="1">Uncharacterized protein</fullName>
    </submittedName>
</protein>
<reference evidence="1" key="1">
    <citation type="journal article" date="2019" name="bioRxiv">
        <title>The Genome of the Zebra Mussel, Dreissena polymorpha: A Resource for Invasive Species Research.</title>
        <authorList>
            <person name="McCartney M.A."/>
            <person name="Auch B."/>
            <person name="Kono T."/>
            <person name="Mallez S."/>
            <person name="Zhang Y."/>
            <person name="Obille A."/>
            <person name="Becker A."/>
            <person name="Abrahante J.E."/>
            <person name="Garbe J."/>
            <person name="Badalamenti J.P."/>
            <person name="Herman A."/>
            <person name="Mangelson H."/>
            <person name="Liachko I."/>
            <person name="Sullivan S."/>
            <person name="Sone E.D."/>
            <person name="Koren S."/>
            <person name="Silverstein K.A.T."/>
            <person name="Beckman K.B."/>
            <person name="Gohl D.M."/>
        </authorList>
    </citation>
    <scope>NUCLEOTIDE SEQUENCE</scope>
    <source>
        <strain evidence="1">Duluth1</strain>
        <tissue evidence="1">Whole animal</tissue>
    </source>
</reference>
<keyword evidence="2" id="KW-1185">Reference proteome</keyword>